<evidence type="ECO:0000259" key="15">
    <source>
        <dbReference type="PROSITE" id="PS51377"/>
    </source>
</evidence>
<keyword evidence="7" id="KW-0963">Cytoplasm</keyword>
<keyword evidence="12" id="KW-0206">Cytoskeleton</keyword>
<evidence type="ECO:0000256" key="8">
    <source>
        <dbReference type="ARBA" id="ARBA00022737"/>
    </source>
</evidence>
<dbReference type="GO" id="GO:0030659">
    <property type="term" value="C:cytoplasmic vesicle membrane"/>
    <property type="evidence" value="ECO:0007669"/>
    <property type="project" value="UniProtKB-SubCell"/>
</dbReference>
<evidence type="ECO:0000256" key="11">
    <source>
        <dbReference type="ARBA" id="ARBA00023203"/>
    </source>
</evidence>
<evidence type="ECO:0000313" key="16">
    <source>
        <dbReference type="Ensembl" id="ENSORLP00000003933.2"/>
    </source>
</evidence>
<proteinExistence type="inferred from homology"/>
<feature type="compositionally biased region" description="Polar residues" evidence="14">
    <location>
        <begin position="304"/>
        <end position="317"/>
    </location>
</feature>
<evidence type="ECO:0000256" key="12">
    <source>
        <dbReference type="ARBA" id="ARBA00023212"/>
    </source>
</evidence>
<dbReference type="GO" id="GO:0016192">
    <property type="term" value="P:vesicle-mediated transport"/>
    <property type="evidence" value="ECO:0007669"/>
    <property type="project" value="InterPro"/>
</dbReference>
<evidence type="ECO:0000256" key="9">
    <source>
        <dbReference type="ARBA" id="ARBA00022927"/>
    </source>
</evidence>
<dbReference type="GO" id="GO:0045010">
    <property type="term" value="P:actin nucleation"/>
    <property type="evidence" value="ECO:0007669"/>
    <property type="project" value="InterPro"/>
</dbReference>
<reference evidence="16 17" key="1">
    <citation type="journal article" date="2007" name="Nature">
        <title>The medaka draft genome and insights into vertebrate genome evolution.</title>
        <authorList>
            <person name="Kasahara M."/>
            <person name="Naruse K."/>
            <person name="Sasaki S."/>
            <person name="Nakatani Y."/>
            <person name="Qu W."/>
            <person name="Ahsan B."/>
            <person name="Yamada T."/>
            <person name="Nagayasu Y."/>
            <person name="Doi K."/>
            <person name="Kasai Y."/>
            <person name="Jindo T."/>
            <person name="Kobayashi D."/>
            <person name="Shimada A."/>
            <person name="Toyoda A."/>
            <person name="Kuroki Y."/>
            <person name="Fujiyama A."/>
            <person name="Sasaki T."/>
            <person name="Shimizu A."/>
            <person name="Asakawa S."/>
            <person name="Shimizu N."/>
            <person name="Hashimoto S."/>
            <person name="Yang J."/>
            <person name="Lee Y."/>
            <person name="Matsushima K."/>
            <person name="Sugano S."/>
            <person name="Sakaizumi M."/>
            <person name="Narita T."/>
            <person name="Ohishi K."/>
            <person name="Haga S."/>
            <person name="Ohta F."/>
            <person name="Nomoto H."/>
            <person name="Nogata K."/>
            <person name="Morishita T."/>
            <person name="Endo T."/>
            <person name="Shin-I T."/>
            <person name="Takeda H."/>
            <person name="Morishita S."/>
            <person name="Kohara Y."/>
        </authorList>
    </citation>
    <scope>NUCLEOTIDE SEQUENCE [LARGE SCALE GENOMIC DNA]</scope>
    <source>
        <strain evidence="16 17">Hd-rR</strain>
    </source>
</reference>
<reference evidence="16" key="2">
    <citation type="submission" date="2025-08" db="UniProtKB">
        <authorList>
            <consortium name="Ensembl"/>
        </authorList>
    </citation>
    <scope>IDENTIFICATION</scope>
    <source>
        <strain evidence="16">Hd-rR</strain>
    </source>
</reference>
<keyword evidence="5" id="KW-0813">Transport</keyword>
<name>H2LDD0_ORYLA</name>
<dbReference type="InterPro" id="IPR011019">
    <property type="entry name" value="KIND_dom"/>
</dbReference>
<evidence type="ECO:0000256" key="7">
    <source>
        <dbReference type="ARBA" id="ARBA00022490"/>
    </source>
</evidence>
<dbReference type="GO" id="GO:0003779">
    <property type="term" value="F:actin binding"/>
    <property type="evidence" value="ECO:0007669"/>
    <property type="project" value="UniProtKB-KW"/>
</dbReference>
<dbReference type="HOGENOM" id="CLU_018839_0_0_1"/>
<evidence type="ECO:0000256" key="2">
    <source>
        <dbReference type="ARBA" id="ARBA00004245"/>
    </source>
</evidence>
<dbReference type="Ensembl" id="ENSORLT00000003934.2">
    <property type="protein sequence ID" value="ENSORLP00000003933.2"/>
    <property type="gene ID" value="ENSORLG00000003158.2"/>
</dbReference>
<protein>
    <submittedName>
        <fullName evidence="16">Spire type actin nucleation factor 1</fullName>
    </submittedName>
</protein>
<comment type="similarity">
    <text evidence="4">Belongs to the spire family.</text>
</comment>
<dbReference type="GO" id="GO:0015031">
    <property type="term" value="P:protein transport"/>
    <property type="evidence" value="ECO:0007669"/>
    <property type="project" value="UniProtKB-KW"/>
</dbReference>
<evidence type="ECO:0000256" key="4">
    <source>
        <dbReference type="ARBA" id="ARBA00010956"/>
    </source>
</evidence>
<reference evidence="16" key="3">
    <citation type="submission" date="2025-09" db="UniProtKB">
        <authorList>
            <consortium name="Ensembl"/>
        </authorList>
    </citation>
    <scope>IDENTIFICATION</scope>
    <source>
        <strain evidence="16">Hd-rR</strain>
    </source>
</reference>
<feature type="compositionally biased region" description="Basic and acidic residues" evidence="14">
    <location>
        <begin position="177"/>
        <end position="198"/>
    </location>
</feature>
<keyword evidence="17" id="KW-1185">Reference proteome</keyword>
<evidence type="ECO:0000256" key="1">
    <source>
        <dbReference type="ARBA" id="ARBA00004180"/>
    </source>
</evidence>
<dbReference type="GeneTree" id="ENSGT00390000003058"/>
<keyword evidence="9" id="KW-0653">Protein transport</keyword>
<gene>
    <name evidence="16" type="primary">SPIRE1</name>
</gene>
<dbReference type="GO" id="GO:0005886">
    <property type="term" value="C:plasma membrane"/>
    <property type="evidence" value="ECO:0007669"/>
    <property type="project" value="UniProtKB-SubCell"/>
</dbReference>
<evidence type="ECO:0000256" key="3">
    <source>
        <dbReference type="ARBA" id="ARBA00004413"/>
    </source>
</evidence>
<keyword evidence="6" id="KW-1003">Cell membrane</keyword>
<feature type="region of interest" description="Disordered" evidence="14">
    <location>
        <begin position="152"/>
        <end position="171"/>
    </location>
</feature>
<dbReference type="InterPro" id="IPR029901">
    <property type="entry name" value="Spire"/>
</dbReference>
<evidence type="ECO:0000313" key="17">
    <source>
        <dbReference type="Proteomes" id="UP000001038"/>
    </source>
</evidence>
<dbReference type="CDD" id="cd22065">
    <property type="entry name" value="WH2_Spire_1-2_r1"/>
    <property type="match status" value="1"/>
</dbReference>
<dbReference type="CDD" id="cd22078">
    <property type="entry name" value="WH2_Spire1_r2-like"/>
    <property type="match status" value="1"/>
</dbReference>
<feature type="compositionally biased region" description="Polar residues" evidence="14">
    <location>
        <begin position="200"/>
        <end position="220"/>
    </location>
</feature>
<feature type="region of interest" description="Disordered" evidence="14">
    <location>
        <begin position="177"/>
        <end position="318"/>
    </location>
</feature>
<evidence type="ECO:0000256" key="13">
    <source>
        <dbReference type="ARBA" id="ARBA00023329"/>
    </source>
</evidence>
<dbReference type="PANTHER" id="PTHR21345">
    <property type="entry name" value="SPIRE"/>
    <property type="match status" value="1"/>
</dbReference>
<evidence type="ECO:0000256" key="14">
    <source>
        <dbReference type="SAM" id="MobiDB-lite"/>
    </source>
</evidence>
<dbReference type="AlphaFoldDB" id="H2LDD0"/>
<dbReference type="Gene3D" id="1.10.510.10">
    <property type="entry name" value="Transferase(Phosphotransferase) domain 1"/>
    <property type="match status" value="1"/>
</dbReference>
<dbReference type="Pfam" id="PF16474">
    <property type="entry name" value="KIND"/>
    <property type="match status" value="1"/>
</dbReference>
<feature type="compositionally biased region" description="Basic and acidic residues" evidence="14">
    <location>
        <begin position="285"/>
        <end position="303"/>
    </location>
</feature>
<dbReference type="Proteomes" id="UP000001038">
    <property type="component" value="Chromosome 16"/>
</dbReference>
<accession>H2LDD0</accession>
<dbReference type="eggNOG" id="ENOG502QQPN">
    <property type="taxonomic scope" value="Eukaryota"/>
</dbReference>
<keyword evidence="13" id="KW-0968">Cytoplasmic vesicle</keyword>
<sequence length="518" mass="60316">IETQLCTAHLPSPSDAPSHYQAVCRALYTETRELRTFLQKIKSAKENLRKMETSEEPVRDLNELQNADWARFWVQVMRDLREGVKLKKVQERQYNPLPTEYQLTPYEMLMDDIRFKRYKLRKVMVNGDIPPRLKRSAHEVILDFIRSRPPLNPVSARKLKPQAQPPPTLHERILKEIKSERKLRPVSPDEVRRGRLEWTKNPQKAQSSPRVQPSGSQSVPQRKRLLKAPSLAELDSSDSDDELPSPKSGSSSSVATSLMDDTSPESAVGKKTPPKFLPISSTPQPERRQTPQRRHSIEKETPTDVRQFQPPSKQNSKSLEEFSFPVECLSLTVEEVMHIRQVLVKAELEKFQQYRDVYHAMKKGKLCFCCRTKRFSFFTWSYTCQFCKKNVLGFLGMVNKKNKEIQTFFFCRLSLKVHRRVKLPDFLRLKFCCRLSKHSSLKSHEELELPSELTEDWATMEVCVDCKKFISDIISSSKHSLSLATKRARLKRKTQSFYMSSPKGREEYRPSERTIKEI</sequence>
<evidence type="ECO:0000256" key="10">
    <source>
        <dbReference type="ARBA" id="ARBA00023136"/>
    </source>
</evidence>
<dbReference type="PROSITE" id="PS51377">
    <property type="entry name" value="KIND"/>
    <property type="match status" value="1"/>
</dbReference>
<feature type="domain" description="KIND" evidence="15">
    <location>
        <begin position="1"/>
        <end position="34"/>
    </location>
</feature>
<organism evidence="16 17">
    <name type="scientific">Oryzias latipes</name>
    <name type="common">Japanese rice fish</name>
    <name type="synonym">Japanese killifish</name>
    <dbReference type="NCBI Taxonomy" id="8090"/>
    <lineage>
        <taxon>Eukaryota</taxon>
        <taxon>Metazoa</taxon>
        <taxon>Chordata</taxon>
        <taxon>Craniata</taxon>
        <taxon>Vertebrata</taxon>
        <taxon>Euteleostomi</taxon>
        <taxon>Actinopterygii</taxon>
        <taxon>Neopterygii</taxon>
        <taxon>Teleostei</taxon>
        <taxon>Neoteleostei</taxon>
        <taxon>Acanthomorphata</taxon>
        <taxon>Ovalentaria</taxon>
        <taxon>Atherinomorphae</taxon>
        <taxon>Beloniformes</taxon>
        <taxon>Adrianichthyidae</taxon>
        <taxon>Oryziinae</taxon>
        <taxon>Oryzias</taxon>
    </lineage>
</organism>
<keyword evidence="10" id="KW-0472">Membrane</keyword>
<feature type="compositionally biased region" description="Low complexity" evidence="14">
    <location>
        <begin position="245"/>
        <end position="257"/>
    </location>
</feature>
<keyword evidence="11" id="KW-0009">Actin-binding</keyword>
<keyword evidence="8" id="KW-0677">Repeat</keyword>
<dbReference type="Bgee" id="ENSORLG00000003158">
    <property type="expression patterns" value="Expressed in brain and 5 other cell types or tissues"/>
</dbReference>
<dbReference type="GO" id="GO:0005856">
    <property type="term" value="C:cytoskeleton"/>
    <property type="evidence" value="ECO:0007669"/>
    <property type="project" value="UniProtKB-SubCell"/>
</dbReference>
<evidence type="ECO:0000256" key="6">
    <source>
        <dbReference type="ARBA" id="ARBA00022475"/>
    </source>
</evidence>
<evidence type="ECO:0000256" key="5">
    <source>
        <dbReference type="ARBA" id="ARBA00022448"/>
    </source>
</evidence>
<comment type="subcellular location">
    <subcellularLocation>
        <location evidence="3">Cell membrane</location>
        <topology evidence="3">Peripheral membrane protein</topology>
        <orientation evidence="3">Cytoplasmic side</orientation>
    </subcellularLocation>
    <subcellularLocation>
        <location evidence="2">Cytoplasm</location>
        <location evidence="2">Cytoskeleton</location>
    </subcellularLocation>
    <subcellularLocation>
        <location evidence="1">Cytoplasmic vesicle membrane</location>
        <topology evidence="1">Peripheral membrane protein</topology>
        <orientation evidence="1">Cytoplasmic side</orientation>
    </subcellularLocation>
</comment>
<dbReference type="PANTHER" id="PTHR21345:SF8">
    <property type="entry name" value="PROTEIN SPIRE HOMOLOG 1"/>
    <property type="match status" value="1"/>
</dbReference>